<proteinExistence type="predicted"/>
<sequence length="243" mass="27718">MKQITKISFKNRKPDSCDCISGSFDGGHGSEPVDGGYDNNEISEPVALAVVVASTMTKIGNKYYVVDLDIGGYELNIHNSMCYRFIDYVGSIFLLKFCAKDLVVRPDVWPDLCIKPILHSGYIKEDSRANSLLKLQFTKVNAHPTSVGQLHEKGFIVIFENNHSMIEDANDKVIFNIKMRSKRFSFNPMKEKIATYQVTIDNTEIWLKRLGHLQRNELVYVLPDLDDESPIYKKQDYLSNKQP</sequence>
<dbReference type="EMBL" id="KL402860">
    <property type="protein sequence ID" value="KEH16611.1"/>
    <property type="molecule type" value="Genomic_DNA"/>
</dbReference>
<dbReference type="AlphaFoldDB" id="A0A072THC2"/>
<reference evidence="1 3" key="1">
    <citation type="journal article" date="2011" name="Nature">
        <title>The Medicago genome provides insight into the evolution of rhizobial symbioses.</title>
        <authorList>
            <person name="Young N.D."/>
            <person name="Debelle F."/>
            <person name="Oldroyd G.E."/>
            <person name="Geurts R."/>
            <person name="Cannon S.B."/>
            <person name="Udvardi M.K."/>
            <person name="Benedito V.A."/>
            <person name="Mayer K.F."/>
            <person name="Gouzy J."/>
            <person name="Schoof H."/>
            <person name="Van de Peer Y."/>
            <person name="Proost S."/>
            <person name="Cook D.R."/>
            <person name="Meyers B.C."/>
            <person name="Spannagl M."/>
            <person name="Cheung F."/>
            <person name="De Mita S."/>
            <person name="Krishnakumar V."/>
            <person name="Gundlach H."/>
            <person name="Zhou S."/>
            <person name="Mudge J."/>
            <person name="Bharti A.K."/>
            <person name="Murray J.D."/>
            <person name="Naoumkina M.A."/>
            <person name="Rosen B."/>
            <person name="Silverstein K.A."/>
            <person name="Tang H."/>
            <person name="Rombauts S."/>
            <person name="Zhao P.X."/>
            <person name="Zhou P."/>
            <person name="Barbe V."/>
            <person name="Bardou P."/>
            <person name="Bechner M."/>
            <person name="Bellec A."/>
            <person name="Berger A."/>
            <person name="Berges H."/>
            <person name="Bidwell S."/>
            <person name="Bisseling T."/>
            <person name="Choisne N."/>
            <person name="Couloux A."/>
            <person name="Denny R."/>
            <person name="Deshpande S."/>
            <person name="Dai X."/>
            <person name="Doyle J.J."/>
            <person name="Dudez A.M."/>
            <person name="Farmer A.D."/>
            <person name="Fouteau S."/>
            <person name="Franken C."/>
            <person name="Gibelin C."/>
            <person name="Gish J."/>
            <person name="Goldstein S."/>
            <person name="Gonzalez A.J."/>
            <person name="Green P.J."/>
            <person name="Hallab A."/>
            <person name="Hartog M."/>
            <person name="Hua A."/>
            <person name="Humphray S.J."/>
            <person name="Jeong D.H."/>
            <person name="Jing Y."/>
            <person name="Jocker A."/>
            <person name="Kenton S.M."/>
            <person name="Kim D.J."/>
            <person name="Klee K."/>
            <person name="Lai H."/>
            <person name="Lang C."/>
            <person name="Lin S."/>
            <person name="Macmil S.L."/>
            <person name="Magdelenat G."/>
            <person name="Matthews L."/>
            <person name="McCorrison J."/>
            <person name="Monaghan E.L."/>
            <person name="Mun J.H."/>
            <person name="Najar F.Z."/>
            <person name="Nicholson C."/>
            <person name="Noirot C."/>
            <person name="O'Bleness M."/>
            <person name="Paule C.R."/>
            <person name="Poulain J."/>
            <person name="Prion F."/>
            <person name="Qin B."/>
            <person name="Qu C."/>
            <person name="Retzel E.F."/>
            <person name="Riddle C."/>
            <person name="Sallet E."/>
            <person name="Samain S."/>
            <person name="Samson N."/>
            <person name="Sanders I."/>
            <person name="Saurat O."/>
            <person name="Scarpelli C."/>
            <person name="Schiex T."/>
            <person name="Segurens B."/>
            <person name="Severin A.J."/>
            <person name="Sherrier D.J."/>
            <person name="Shi R."/>
            <person name="Sims S."/>
            <person name="Singer S.R."/>
            <person name="Sinharoy S."/>
            <person name="Sterck L."/>
            <person name="Viollet A."/>
            <person name="Wang B.B."/>
            <person name="Wang K."/>
            <person name="Wang M."/>
            <person name="Wang X."/>
            <person name="Warfsmann J."/>
            <person name="Weissenbach J."/>
            <person name="White D.D."/>
            <person name="White J.D."/>
            <person name="Wiley G.B."/>
            <person name="Wincker P."/>
            <person name="Xing Y."/>
            <person name="Yang L."/>
            <person name="Yao Z."/>
            <person name="Ying F."/>
            <person name="Zhai J."/>
            <person name="Zhou L."/>
            <person name="Zuber A."/>
            <person name="Denarie J."/>
            <person name="Dixon R.A."/>
            <person name="May G.D."/>
            <person name="Schwartz D.C."/>
            <person name="Rogers J."/>
            <person name="Quetier F."/>
            <person name="Town C.D."/>
            <person name="Roe B.A."/>
        </authorList>
    </citation>
    <scope>NUCLEOTIDE SEQUENCE [LARGE SCALE GENOMIC DNA]</scope>
    <source>
        <strain evidence="1">A17</strain>
        <strain evidence="2 3">cv. Jemalong A17</strain>
    </source>
</reference>
<accession>A0A072THC2</accession>
<organism evidence="1 3">
    <name type="scientific">Medicago truncatula</name>
    <name type="common">Barrel medic</name>
    <name type="synonym">Medicago tribuloides</name>
    <dbReference type="NCBI Taxonomy" id="3880"/>
    <lineage>
        <taxon>Eukaryota</taxon>
        <taxon>Viridiplantae</taxon>
        <taxon>Streptophyta</taxon>
        <taxon>Embryophyta</taxon>
        <taxon>Tracheophyta</taxon>
        <taxon>Spermatophyta</taxon>
        <taxon>Magnoliopsida</taxon>
        <taxon>eudicotyledons</taxon>
        <taxon>Gunneridae</taxon>
        <taxon>Pentapetalae</taxon>
        <taxon>rosids</taxon>
        <taxon>fabids</taxon>
        <taxon>Fabales</taxon>
        <taxon>Fabaceae</taxon>
        <taxon>Papilionoideae</taxon>
        <taxon>50 kb inversion clade</taxon>
        <taxon>NPAAA clade</taxon>
        <taxon>Hologalegina</taxon>
        <taxon>IRL clade</taxon>
        <taxon>Trifolieae</taxon>
        <taxon>Medicago</taxon>
    </lineage>
</organism>
<dbReference type="Proteomes" id="UP000002051">
    <property type="component" value="Unassembled WGS sequence"/>
</dbReference>
<evidence type="ECO:0000313" key="2">
    <source>
        <dbReference type="EnsemblPlants" id="KEH16611"/>
    </source>
</evidence>
<evidence type="ECO:0000313" key="3">
    <source>
        <dbReference type="Proteomes" id="UP000002051"/>
    </source>
</evidence>
<evidence type="ECO:0000313" key="1">
    <source>
        <dbReference type="EMBL" id="KEH16611.1"/>
    </source>
</evidence>
<dbReference type="EnsemblPlants" id="KEH16611">
    <property type="protein sequence ID" value="KEH16611"/>
    <property type="gene ID" value="MTR_0135s0090"/>
</dbReference>
<dbReference type="HOGENOM" id="CLU_1144060_0_0_1"/>
<name>A0A072THC2_MEDTR</name>
<gene>
    <name evidence="1" type="ORF">MTR_0135s0090</name>
</gene>
<protein>
    <submittedName>
        <fullName evidence="1 2">Uncharacterized protein</fullName>
    </submittedName>
</protein>
<reference evidence="2" key="3">
    <citation type="submission" date="2015-06" db="UniProtKB">
        <authorList>
            <consortium name="EnsemblPlants"/>
        </authorList>
    </citation>
    <scope>IDENTIFICATION</scope>
    <source>
        <strain evidence="2">cv. Jemalong A17</strain>
    </source>
</reference>
<keyword evidence="3" id="KW-1185">Reference proteome</keyword>
<reference evidence="1 3" key="2">
    <citation type="journal article" date="2014" name="BMC Genomics">
        <title>An improved genome release (version Mt4.0) for the model legume Medicago truncatula.</title>
        <authorList>
            <person name="Tang H."/>
            <person name="Krishnakumar V."/>
            <person name="Bidwell S."/>
            <person name="Rosen B."/>
            <person name="Chan A."/>
            <person name="Zhou S."/>
            <person name="Gentzbittel L."/>
            <person name="Childs K.L."/>
            <person name="Yandell M."/>
            <person name="Gundlach H."/>
            <person name="Mayer K.F."/>
            <person name="Schwartz D.C."/>
            <person name="Town C.D."/>
        </authorList>
    </citation>
    <scope>GENOME REANNOTATION</scope>
    <source>
        <strain evidence="1">A17</strain>
        <strain evidence="2 3">cv. Jemalong A17</strain>
    </source>
</reference>